<name>A0ABP0YIV5_9ROSI</name>
<dbReference type="Proteomes" id="UP001642487">
    <property type="component" value="Chromosome 4"/>
</dbReference>
<protein>
    <submittedName>
        <fullName evidence="1">Uncharacterized protein</fullName>
    </submittedName>
</protein>
<accession>A0ABP0YIV5</accession>
<proteinExistence type="predicted"/>
<evidence type="ECO:0000313" key="2">
    <source>
        <dbReference type="Proteomes" id="UP001642487"/>
    </source>
</evidence>
<keyword evidence="2" id="KW-1185">Reference proteome</keyword>
<reference evidence="1 2" key="1">
    <citation type="submission" date="2024-03" db="EMBL/GenBank/DDBJ databases">
        <authorList>
            <person name="Gkanogiannis A."/>
            <person name="Becerra Lopez-Lavalle L."/>
        </authorList>
    </citation>
    <scope>NUCLEOTIDE SEQUENCE [LARGE SCALE GENOMIC DNA]</scope>
</reference>
<sequence>MSQDDRNSGIWFAYNKRLMYDVPLHTAAAPARHRRCTLRCRNFILPTSSPPLPPAHALSSFRAIRVTYLCISLRNTVVQPLHAVVEIAPPPLIVQIPK</sequence>
<dbReference type="EMBL" id="OZ021738">
    <property type="protein sequence ID" value="CAK9320326.1"/>
    <property type="molecule type" value="Genomic_DNA"/>
</dbReference>
<organism evidence="1 2">
    <name type="scientific">Citrullus colocynthis</name>
    <name type="common">colocynth</name>
    <dbReference type="NCBI Taxonomy" id="252529"/>
    <lineage>
        <taxon>Eukaryota</taxon>
        <taxon>Viridiplantae</taxon>
        <taxon>Streptophyta</taxon>
        <taxon>Embryophyta</taxon>
        <taxon>Tracheophyta</taxon>
        <taxon>Spermatophyta</taxon>
        <taxon>Magnoliopsida</taxon>
        <taxon>eudicotyledons</taxon>
        <taxon>Gunneridae</taxon>
        <taxon>Pentapetalae</taxon>
        <taxon>rosids</taxon>
        <taxon>fabids</taxon>
        <taxon>Cucurbitales</taxon>
        <taxon>Cucurbitaceae</taxon>
        <taxon>Benincaseae</taxon>
        <taxon>Citrullus</taxon>
    </lineage>
</organism>
<evidence type="ECO:0000313" key="1">
    <source>
        <dbReference type="EMBL" id="CAK9320326.1"/>
    </source>
</evidence>
<gene>
    <name evidence="1" type="ORF">CITCOLO1_LOCUS12374</name>
</gene>